<sequence length="383" mass="42704">MQTTKLAKWRLKTITQQAFFSQEAFKFKDDNKMLSWTVHSYGGVEELQFGGSRVPIISKPDDVLVKVKAASVNPIDAYMLGLINVWGGILGQYLIGPYFFEGHLNSLMFLQFLINQLSILLEEVPFNIRTNMWLQLDGAPPHYHCEVRQFLNANFQNSLIGRRGGYGKTSLQVLRNFEIEFPLILGRDFSGSVIGKGHAVSEINIGDEVYGFVPIHKQGTFADIAVASKCHLLPKPKHLSHEQSASLVYTTMTAWSGLYLSGNMLCRQNKGLKVLVLGGSGGVGTSAIQLLKSQGYHVILDACNMGIENLPAGWQYESFVTLNSPLLVNNDKYGLFGGMLRSIGNLLNTNRSKICSGKTLRWGYFVPSRRGFEFIHTLICQEK</sequence>
<dbReference type="Gene3D" id="3.40.50.720">
    <property type="entry name" value="NAD(P)-binding Rossmann-like Domain"/>
    <property type="match status" value="1"/>
</dbReference>
<dbReference type="SUPFAM" id="SSF50129">
    <property type="entry name" value="GroES-like"/>
    <property type="match status" value="2"/>
</dbReference>
<dbReference type="Gene3D" id="3.90.180.10">
    <property type="entry name" value="Medium-chain alcohol dehydrogenases, catalytic domain"/>
    <property type="match status" value="2"/>
</dbReference>
<dbReference type="OrthoDB" id="48317at2759"/>
<protein>
    <recommendedName>
        <fullName evidence="1">Enoyl reductase (ER) domain-containing protein</fullName>
    </recommendedName>
</protein>
<name>U4UNT3_DENPD</name>
<proteinExistence type="predicted"/>
<dbReference type="InterPro" id="IPR011032">
    <property type="entry name" value="GroES-like_sf"/>
</dbReference>
<dbReference type="PANTHER" id="PTHR11695:SF294">
    <property type="entry name" value="RETICULON-4-INTERACTING PROTEIN 1, MITOCHONDRIAL"/>
    <property type="match status" value="1"/>
</dbReference>
<dbReference type="GO" id="GO:0016491">
    <property type="term" value="F:oxidoreductase activity"/>
    <property type="evidence" value="ECO:0007669"/>
    <property type="project" value="InterPro"/>
</dbReference>
<feature type="domain" description="Enoyl reductase (ER)" evidence="1">
    <location>
        <begin position="42"/>
        <end position="379"/>
    </location>
</feature>
<dbReference type="Gene3D" id="3.30.420.10">
    <property type="entry name" value="Ribonuclease H-like superfamily/Ribonuclease H"/>
    <property type="match status" value="1"/>
</dbReference>
<dbReference type="AlphaFoldDB" id="U4UNT3"/>
<feature type="non-terminal residue" evidence="2">
    <location>
        <position position="383"/>
    </location>
</feature>
<dbReference type="SUPFAM" id="SSF51735">
    <property type="entry name" value="NAD(P)-binding Rossmann-fold domains"/>
    <property type="match status" value="1"/>
</dbReference>
<dbReference type="STRING" id="77166.U4UNT3"/>
<dbReference type="InterPro" id="IPR036397">
    <property type="entry name" value="RNaseH_sf"/>
</dbReference>
<accession>U4UNT3</accession>
<dbReference type="InterPro" id="IPR050700">
    <property type="entry name" value="YIM1/Zinc_Alcohol_DH_Fams"/>
</dbReference>
<dbReference type="PANTHER" id="PTHR11695">
    <property type="entry name" value="ALCOHOL DEHYDROGENASE RELATED"/>
    <property type="match status" value="1"/>
</dbReference>
<evidence type="ECO:0000313" key="2">
    <source>
        <dbReference type="EMBL" id="ERL94143.1"/>
    </source>
</evidence>
<organism evidence="2 3">
    <name type="scientific">Dendroctonus ponderosae</name>
    <name type="common">Mountain pine beetle</name>
    <dbReference type="NCBI Taxonomy" id="77166"/>
    <lineage>
        <taxon>Eukaryota</taxon>
        <taxon>Metazoa</taxon>
        <taxon>Ecdysozoa</taxon>
        <taxon>Arthropoda</taxon>
        <taxon>Hexapoda</taxon>
        <taxon>Insecta</taxon>
        <taxon>Pterygota</taxon>
        <taxon>Neoptera</taxon>
        <taxon>Endopterygota</taxon>
        <taxon>Coleoptera</taxon>
        <taxon>Polyphaga</taxon>
        <taxon>Cucujiformia</taxon>
        <taxon>Curculionidae</taxon>
        <taxon>Scolytinae</taxon>
        <taxon>Dendroctonus</taxon>
    </lineage>
</organism>
<dbReference type="Proteomes" id="UP000030742">
    <property type="component" value="Unassembled WGS sequence"/>
</dbReference>
<gene>
    <name evidence="2" type="ORF">D910_11425</name>
</gene>
<dbReference type="InterPro" id="IPR036291">
    <property type="entry name" value="NAD(P)-bd_dom_sf"/>
</dbReference>
<dbReference type="SMART" id="SM00829">
    <property type="entry name" value="PKS_ER"/>
    <property type="match status" value="1"/>
</dbReference>
<evidence type="ECO:0000259" key="1">
    <source>
        <dbReference type="SMART" id="SM00829"/>
    </source>
</evidence>
<dbReference type="InterPro" id="IPR020843">
    <property type="entry name" value="ER"/>
</dbReference>
<evidence type="ECO:0000313" key="3">
    <source>
        <dbReference type="Proteomes" id="UP000030742"/>
    </source>
</evidence>
<dbReference type="InterPro" id="IPR013154">
    <property type="entry name" value="ADH-like_N"/>
</dbReference>
<dbReference type="EMBL" id="KB632380">
    <property type="protein sequence ID" value="ERL94143.1"/>
    <property type="molecule type" value="Genomic_DNA"/>
</dbReference>
<dbReference type="GO" id="GO:0003676">
    <property type="term" value="F:nucleic acid binding"/>
    <property type="evidence" value="ECO:0007669"/>
    <property type="project" value="InterPro"/>
</dbReference>
<dbReference type="Pfam" id="PF08240">
    <property type="entry name" value="ADH_N"/>
    <property type="match status" value="1"/>
</dbReference>
<dbReference type="GO" id="GO:0005739">
    <property type="term" value="C:mitochondrion"/>
    <property type="evidence" value="ECO:0007669"/>
    <property type="project" value="TreeGrafter"/>
</dbReference>
<reference evidence="2 3" key="1">
    <citation type="journal article" date="2013" name="Genome Biol.">
        <title>Draft genome of the mountain pine beetle, Dendroctonus ponderosae Hopkins, a major forest pest.</title>
        <authorList>
            <person name="Keeling C.I."/>
            <person name="Yuen M.M."/>
            <person name="Liao N.Y."/>
            <person name="Docking T.R."/>
            <person name="Chan S.K."/>
            <person name="Taylor G.A."/>
            <person name="Palmquist D.L."/>
            <person name="Jackman S.D."/>
            <person name="Nguyen A."/>
            <person name="Li M."/>
            <person name="Henderson H."/>
            <person name="Janes J.K."/>
            <person name="Zhao Y."/>
            <person name="Pandoh P."/>
            <person name="Moore R."/>
            <person name="Sperling F.A."/>
            <person name="Huber D.P."/>
            <person name="Birol I."/>
            <person name="Jones S.J."/>
            <person name="Bohlmann J."/>
        </authorList>
    </citation>
    <scope>NUCLEOTIDE SEQUENCE</scope>
</reference>